<name>A0A1K1UH58_STRAR</name>
<feature type="domain" description="DUF5753" evidence="1">
    <location>
        <begin position="47"/>
        <end position="160"/>
    </location>
</feature>
<dbReference type="OrthoDB" id="4285266at2"/>
<protein>
    <recommendedName>
        <fullName evidence="1">DUF5753 domain-containing protein</fullName>
    </recommendedName>
</protein>
<dbReference type="Pfam" id="PF19054">
    <property type="entry name" value="DUF5753"/>
    <property type="match status" value="1"/>
</dbReference>
<reference evidence="2 3" key="1">
    <citation type="submission" date="2016-11" db="EMBL/GenBank/DDBJ databases">
        <authorList>
            <person name="Jaros S."/>
            <person name="Januszkiewicz K."/>
            <person name="Wedrychowicz H."/>
        </authorList>
    </citation>
    <scope>NUCLEOTIDE SEQUENCE [LARGE SCALE GENOMIC DNA]</scope>
    <source>
        <strain evidence="2 3">OK807</strain>
    </source>
</reference>
<proteinExistence type="predicted"/>
<dbReference type="InterPro" id="IPR043917">
    <property type="entry name" value="DUF5753"/>
</dbReference>
<dbReference type="Proteomes" id="UP000181909">
    <property type="component" value="Unassembled WGS sequence"/>
</dbReference>
<evidence type="ECO:0000313" key="3">
    <source>
        <dbReference type="Proteomes" id="UP000181909"/>
    </source>
</evidence>
<accession>A0A1K1UH58</accession>
<evidence type="ECO:0000259" key="1">
    <source>
        <dbReference type="Pfam" id="PF19054"/>
    </source>
</evidence>
<dbReference type="AlphaFoldDB" id="A0A1K1UH58"/>
<dbReference type="STRING" id="1893.SAMN02787144_1001547"/>
<evidence type="ECO:0000313" key="2">
    <source>
        <dbReference type="EMBL" id="SFX11771.1"/>
    </source>
</evidence>
<organism evidence="2 3">
    <name type="scientific">Streptomyces atratus</name>
    <dbReference type="NCBI Taxonomy" id="1893"/>
    <lineage>
        <taxon>Bacteria</taxon>
        <taxon>Bacillati</taxon>
        <taxon>Actinomycetota</taxon>
        <taxon>Actinomycetes</taxon>
        <taxon>Kitasatosporales</taxon>
        <taxon>Streptomycetaceae</taxon>
        <taxon>Streptomyces</taxon>
    </lineage>
</organism>
<sequence length="165" mass="17894">MITDVESATPALCRLQLGRELRQLRQAAGLTSTQVVRTLICSPSKLAPLKFAAVINEAVLRRLVGGPAVMRAQIEHLAEVAELPSVRVQVIPFRAGVHPGMNGAFTLLRFDDAPSIAYLENLGGASVTRRRADGALYEEAFNDLQILAVGPRESLGMIREAIKEH</sequence>
<gene>
    <name evidence="2" type="ORF">SAMN02787144_1001547</name>
</gene>
<dbReference type="RefSeq" id="WP_072483695.1">
    <property type="nucleotide sequence ID" value="NZ_CP108276.1"/>
</dbReference>
<dbReference type="EMBL" id="FPJO01000001">
    <property type="protein sequence ID" value="SFX11771.1"/>
    <property type="molecule type" value="Genomic_DNA"/>
</dbReference>